<dbReference type="EC" id="2.1.1.63" evidence="9"/>
<evidence type="ECO:0000256" key="7">
    <source>
        <dbReference type="ARBA" id="ARBA00023204"/>
    </source>
</evidence>
<evidence type="ECO:0000259" key="10">
    <source>
        <dbReference type="Pfam" id="PF01035"/>
    </source>
</evidence>
<keyword evidence="6 9" id="KW-0227">DNA damage</keyword>
<name>A0A2V4AG09_9BACT</name>
<dbReference type="GO" id="GO:0006307">
    <property type="term" value="P:DNA alkylation repair"/>
    <property type="evidence" value="ECO:0007669"/>
    <property type="project" value="UniProtKB-UniRule"/>
</dbReference>
<dbReference type="PANTHER" id="PTHR10815">
    <property type="entry name" value="METHYLATED-DNA--PROTEIN-CYSTEINE METHYLTRANSFERASE"/>
    <property type="match status" value="1"/>
</dbReference>
<comment type="miscellaneous">
    <text evidence="9">This enzyme catalyzes only one turnover and therefore is not strictly catalytic. According to one definition, an enzyme is a biocatalyst that acts repeatedly and over many reaction cycles.</text>
</comment>
<evidence type="ECO:0000259" key="11">
    <source>
        <dbReference type="Pfam" id="PF02870"/>
    </source>
</evidence>
<dbReference type="Proteomes" id="UP000248079">
    <property type="component" value="Unassembled WGS sequence"/>
</dbReference>
<evidence type="ECO:0000256" key="6">
    <source>
        <dbReference type="ARBA" id="ARBA00022763"/>
    </source>
</evidence>
<dbReference type="InterPro" id="IPR001497">
    <property type="entry name" value="MethylDNA_cys_MeTrfase_AS"/>
</dbReference>
<dbReference type="Pfam" id="PF01035">
    <property type="entry name" value="DNA_binding_1"/>
    <property type="match status" value="1"/>
</dbReference>
<evidence type="ECO:0000256" key="9">
    <source>
        <dbReference type="HAMAP-Rule" id="MF_00772"/>
    </source>
</evidence>
<comment type="subcellular location">
    <subcellularLocation>
        <location evidence="9">Cytoplasm</location>
    </subcellularLocation>
</comment>
<protein>
    <recommendedName>
        <fullName evidence="9">Methylated-DNA--protein-cysteine methyltransferase</fullName>
        <ecNumber evidence="9">2.1.1.63</ecNumber>
    </recommendedName>
    <alternativeName>
        <fullName evidence="9">6-O-methylguanine-DNA methyltransferase</fullName>
        <shortName evidence="9">MGMT</shortName>
    </alternativeName>
    <alternativeName>
        <fullName evidence="9">O-6-methylguanine-DNA-alkyltransferase</fullName>
    </alternativeName>
</protein>
<comment type="caution">
    <text evidence="12">The sequence shown here is derived from an EMBL/GenBank/DDBJ whole genome shotgun (WGS) entry which is preliminary data.</text>
</comment>
<evidence type="ECO:0000256" key="1">
    <source>
        <dbReference type="ARBA" id="ARBA00001286"/>
    </source>
</evidence>
<dbReference type="GO" id="GO:0032259">
    <property type="term" value="P:methylation"/>
    <property type="evidence" value="ECO:0007669"/>
    <property type="project" value="UniProtKB-KW"/>
</dbReference>
<evidence type="ECO:0000313" key="12">
    <source>
        <dbReference type="EMBL" id="PXY03034.1"/>
    </source>
</evidence>
<dbReference type="GO" id="GO:0005737">
    <property type="term" value="C:cytoplasm"/>
    <property type="evidence" value="ECO:0007669"/>
    <property type="project" value="UniProtKB-SubCell"/>
</dbReference>
<evidence type="ECO:0000256" key="4">
    <source>
        <dbReference type="ARBA" id="ARBA00022603"/>
    </source>
</evidence>
<dbReference type="RefSeq" id="WP_110359190.1">
    <property type="nucleotide sequence ID" value="NZ_QFLI01000001.1"/>
</dbReference>
<dbReference type="PANTHER" id="PTHR10815:SF5">
    <property type="entry name" value="METHYLATED-DNA--PROTEIN-CYSTEINE METHYLTRANSFERASE"/>
    <property type="match status" value="1"/>
</dbReference>
<dbReference type="SUPFAM" id="SSF53155">
    <property type="entry name" value="Methylated DNA-protein cysteine methyltransferase domain"/>
    <property type="match status" value="1"/>
</dbReference>
<keyword evidence="3 9" id="KW-0963">Cytoplasm</keyword>
<dbReference type="AlphaFoldDB" id="A0A2V4AG09"/>
<evidence type="ECO:0000256" key="2">
    <source>
        <dbReference type="ARBA" id="ARBA00008711"/>
    </source>
</evidence>
<reference evidence="12 13" key="1">
    <citation type="submission" date="2018-05" db="EMBL/GenBank/DDBJ databases">
        <title>Marinifilum breve JC075T sp. nov., a marine bacterium isolated from Yongle Blue Hole in the South China Sea.</title>
        <authorList>
            <person name="Fu T."/>
        </authorList>
    </citation>
    <scope>NUCLEOTIDE SEQUENCE [LARGE SCALE GENOMIC DNA]</scope>
    <source>
        <strain evidence="12 13">JC075</strain>
    </source>
</reference>
<feature type="domain" description="Methylated-DNA-[protein]-cysteine S-methyltransferase DNA binding" evidence="10">
    <location>
        <begin position="77"/>
        <end position="156"/>
    </location>
</feature>
<dbReference type="InterPro" id="IPR036388">
    <property type="entry name" value="WH-like_DNA-bd_sf"/>
</dbReference>
<dbReference type="InterPro" id="IPR008332">
    <property type="entry name" value="MethylG_MeTrfase_N"/>
</dbReference>
<dbReference type="InterPro" id="IPR023546">
    <property type="entry name" value="MGMT"/>
</dbReference>
<gene>
    <name evidence="12" type="ORF">DF185_02795</name>
</gene>
<dbReference type="InterPro" id="IPR036217">
    <property type="entry name" value="MethylDNA_cys_MeTrfase_DNAb"/>
</dbReference>
<dbReference type="FunFam" id="1.10.10.10:FF:000214">
    <property type="entry name" value="Methylated-DNA--protein-cysteine methyltransferase"/>
    <property type="match status" value="1"/>
</dbReference>
<dbReference type="OrthoDB" id="9802228at2"/>
<dbReference type="Gene3D" id="1.10.10.10">
    <property type="entry name" value="Winged helix-like DNA-binding domain superfamily/Winged helix DNA-binding domain"/>
    <property type="match status" value="1"/>
</dbReference>
<organism evidence="12 13">
    <name type="scientific">Marinifilum breve</name>
    <dbReference type="NCBI Taxonomy" id="2184082"/>
    <lineage>
        <taxon>Bacteria</taxon>
        <taxon>Pseudomonadati</taxon>
        <taxon>Bacteroidota</taxon>
        <taxon>Bacteroidia</taxon>
        <taxon>Marinilabiliales</taxon>
        <taxon>Marinifilaceae</taxon>
    </lineage>
</organism>
<dbReference type="InterPro" id="IPR036631">
    <property type="entry name" value="MGMT_N_sf"/>
</dbReference>
<evidence type="ECO:0000256" key="8">
    <source>
        <dbReference type="ARBA" id="ARBA00049348"/>
    </source>
</evidence>
<evidence type="ECO:0000313" key="13">
    <source>
        <dbReference type="Proteomes" id="UP000248079"/>
    </source>
</evidence>
<keyword evidence="7 9" id="KW-0234">DNA repair</keyword>
<dbReference type="InterPro" id="IPR014048">
    <property type="entry name" value="MethylDNA_cys_MeTrfase_DNA-bd"/>
</dbReference>
<accession>A0A2V4AG09</accession>
<proteinExistence type="inferred from homology"/>
<comment type="catalytic activity">
    <reaction evidence="1 9">
        <text>a 4-O-methyl-thymidine in DNA + L-cysteinyl-[protein] = a thymidine in DNA + S-methyl-L-cysteinyl-[protein]</text>
        <dbReference type="Rhea" id="RHEA:53428"/>
        <dbReference type="Rhea" id="RHEA-COMP:10131"/>
        <dbReference type="Rhea" id="RHEA-COMP:10132"/>
        <dbReference type="Rhea" id="RHEA-COMP:13555"/>
        <dbReference type="Rhea" id="RHEA-COMP:13556"/>
        <dbReference type="ChEBI" id="CHEBI:29950"/>
        <dbReference type="ChEBI" id="CHEBI:82612"/>
        <dbReference type="ChEBI" id="CHEBI:137386"/>
        <dbReference type="ChEBI" id="CHEBI:137387"/>
        <dbReference type="EC" id="2.1.1.63"/>
    </reaction>
</comment>
<dbReference type="PROSITE" id="PS00374">
    <property type="entry name" value="MGMT"/>
    <property type="match status" value="1"/>
</dbReference>
<dbReference type="HAMAP" id="MF_00772">
    <property type="entry name" value="OGT"/>
    <property type="match status" value="1"/>
</dbReference>
<comment type="function">
    <text evidence="9">Involved in the cellular defense against the biological effects of O6-methylguanine (O6-MeG) and O4-methylthymine (O4-MeT) in DNA. Repairs the methylated nucleobase in DNA by stoichiometrically transferring the methyl group to a cysteine residue in the enzyme. This is a suicide reaction: the enzyme is irreversibly inactivated.</text>
</comment>
<evidence type="ECO:0000256" key="5">
    <source>
        <dbReference type="ARBA" id="ARBA00022679"/>
    </source>
</evidence>
<feature type="active site" description="Nucleophile; methyl group acceptor" evidence="9">
    <location>
        <position position="127"/>
    </location>
</feature>
<dbReference type="SUPFAM" id="SSF46767">
    <property type="entry name" value="Methylated DNA-protein cysteine methyltransferase, C-terminal domain"/>
    <property type="match status" value="1"/>
</dbReference>
<comment type="similarity">
    <text evidence="2 9">Belongs to the MGMT family.</text>
</comment>
<dbReference type="Pfam" id="PF02870">
    <property type="entry name" value="Methyltransf_1N"/>
    <property type="match status" value="1"/>
</dbReference>
<dbReference type="GO" id="GO:0003908">
    <property type="term" value="F:methylated-DNA-[protein]-cysteine S-methyltransferase activity"/>
    <property type="evidence" value="ECO:0007669"/>
    <property type="project" value="UniProtKB-UniRule"/>
</dbReference>
<sequence>MLYFDIISSPIGQLLLLASDKGLKKILFEEQIDLENISDDWQQDSSKLEQVQTQLKEYFEKKRTSFSLDLDPEGTVFQKQIWKELEEIPFGEIRSYLDIANSIEKPNACRAIGMANSKNPIPIIIPCHRVIGKNGKLTGYAGGLDIKAKLLQIEGIDLGDDSQQFELF</sequence>
<dbReference type="Gene3D" id="3.30.160.70">
    <property type="entry name" value="Methylated DNA-protein cysteine methyltransferase domain"/>
    <property type="match status" value="1"/>
</dbReference>
<evidence type="ECO:0000256" key="3">
    <source>
        <dbReference type="ARBA" id="ARBA00022490"/>
    </source>
</evidence>
<dbReference type="EMBL" id="QFLI01000001">
    <property type="protein sequence ID" value="PXY03034.1"/>
    <property type="molecule type" value="Genomic_DNA"/>
</dbReference>
<dbReference type="NCBIfam" id="TIGR00589">
    <property type="entry name" value="ogt"/>
    <property type="match status" value="1"/>
</dbReference>
<keyword evidence="13" id="KW-1185">Reference proteome</keyword>
<dbReference type="CDD" id="cd06445">
    <property type="entry name" value="ATase"/>
    <property type="match status" value="1"/>
</dbReference>
<keyword evidence="4 9" id="KW-0489">Methyltransferase</keyword>
<keyword evidence="5 9" id="KW-0808">Transferase</keyword>
<feature type="domain" description="Methylguanine DNA methyltransferase ribonuclease-like" evidence="11">
    <location>
        <begin position="2"/>
        <end position="72"/>
    </location>
</feature>
<comment type="catalytic activity">
    <reaction evidence="8 9">
        <text>a 6-O-methyl-2'-deoxyguanosine in DNA + L-cysteinyl-[protein] = S-methyl-L-cysteinyl-[protein] + a 2'-deoxyguanosine in DNA</text>
        <dbReference type="Rhea" id="RHEA:24000"/>
        <dbReference type="Rhea" id="RHEA-COMP:10131"/>
        <dbReference type="Rhea" id="RHEA-COMP:10132"/>
        <dbReference type="Rhea" id="RHEA-COMP:11367"/>
        <dbReference type="Rhea" id="RHEA-COMP:11368"/>
        <dbReference type="ChEBI" id="CHEBI:29950"/>
        <dbReference type="ChEBI" id="CHEBI:82612"/>
        <dbReference type="ChEBI" id="CHEBI:85445"/>
        <dbReference type="ChEBI" id="CHEBI:85448"/>
        <dbReference type="EC" id="2.1.1.63"/>
    </reaction>
</comment>